<evidence type="ECO:0000313" key="1">
    <source>
        <dbReference type="EMBL" id="EHH67523.1"/>
    </source>
</evidence>
<dbReference type="EMBL" id="AGQV01000010">
    <property type="protein sequence ID" value="EHH67523.1"/>
    <property type="molecule type" value="Genomic_DNA"/>
</dbReference>
<dbReference type="InterPro" id="IPR036520">
    <property type="entry name" value="UPF0759_sf"/>
</dbReference>
<accession>G6XL95</accession>
<dbReference type="AlphaFoldDB" id="G6XL95"/>
<dbReference type="PATRIC" id="fig|1088869.3.peg.2509"/>
<dbReference type="Gene3D" id="3.20.20.410">
    <property type="entry name" value="Protein of unknown function UPF0759"/>
    <property type="match status" value="1"/>
</dbReference>
<gene>
    <name evidence="1" type="ORF">GMO_25180</name>
</gene>
<organism evidence="1 2">
    <name type="scientific">Gluconobacter morbifer G707</name>
    <dbReference type="NCBI Taxonomy" id="1088869"/>
    <lineage>
        <taxon>Bacteria</taxon>
        <taxon>Pseudomonadati</taxon>
        <taxon>Pseudomonadota</taxon>
        <taxon>Alphaproteobacteria</taxon>
        <taxon>Acetobacterales</taxon>
        <taxon>Acetobacteraceae</taxon>
        <taxon>Gluconobacter</taxon>
    </lineage>
</organism>
<name>G6XL95_9PROT</name>
<sequence>MYESPYDQNAIEQQAATVSSLTRSGHDVWTIYDNTTYGAATQNAFDLATLLAEKKG</sequence>
<comment type="caution">
    <text evidence="1">The sequence shown here is derived from an EMBL/GenBank/DDBJ whole genome shotgun (WGS) entry which is preliminary data.</text>
</comment>
<evidence type="ECO:0000313" key="2">
    <source>
        <dbReference type="Proteomes" id="UP000004949"/>
    </source>
</evidence>
<dbReference type="eggNOG" id="COG1801">
    <property type="taxonomic scope" value="Bacteria"/>
</dbReference>
<keyword evidence="2" id="KW-1185">Reference proteome</keyword>
<protein>
    <submittedName>
        <fullName evidence="1">UPF0759 protein yunF</fullName>
    </submittedName>
</protein>
<proteinExistence type="predicted"/>
<dbReference type="Proteomes" id="UP000004949">
    <property type="component" value="Unassembled WGS sequence"/>
</dbReference>
<dbReference type="SUPFAM" id="SSF117396">
    <property type="entry name" value="TM1631-like"/>
    <property type="match status" value="1"/>
</dbReference>
<reference evidence="1 2" key="1">
    <citation type="submission" date="2011-10" db="EMBL/GenBank/DDBJ databases">
        <title>Genome sequence of Gluconobacter morbifer G707, isolated from Drosophila gut.</title>
        <authorList>
            <person name="Lee W.-J."/>
            <person name="Kim E.-K."/>
        </authorList>
    </citation>
    <scope>NUCLEOTIDE SEQUENCE [LARGE SCALE GENOMIC DNA]</scope>
    <source>
        <strain evidence="1 2">G707</strain>
    </source>
</reference>